<feature type="compositionally biased region" description="Basic and acidic residues" evidence="4">
    <location>
        <begin position="1"/>
        <end position="20"/>
    </location>
</feature>
<name>A0A7S3PSE5_9STRA</name>
<dbReference type="AlphaFoldDB" id="A0A7S3PSE5"/>
<feature type="region of interest" description="Disordered" evidence="4">
    <location>
        <begin position="1"/>
        <end position="56"/>
    </location>
</feature>
<dbReference type="GO" id="GO:0004601">
    <property type="term" value="F:peroxidase activity"/>
    <property type="evidence" value="ECO:0007669"/>
    <property type="project" value="UniProtKB-KW"/>
</dbReference>
<evidence type="ECO:0000256" key="2">
    <source>
        <dbReference type="ARBA" id="ARBA00022559"/>
    </source>
</evidence>
<dbReference type="InterPro" id="IPR036249">
    <property type="entry name" value="Thioredoxin-like_sf"/>
</dbReference>
<protein>
    <recommendedName>
        <fullName evidence="6">Thioredoxin domain-containing protein</fullName>
    </recommendedName>
</protein>
<dbReference type="EMBL" id="HBIN01025366">
    <property type="protein sequence ID" value="CAE0448610.1"/>
    <property type="molecule type" value="Transcribed_RNA"/>
</dbReference>
<keyword evidence="3" id="KW-0560">Oxidoreductase</keyword>
<comment type="similarity">
    <text evidence="1">Belongs to the glutathione peroxidase family.</text>
</comment>
<sequence length="239" mass="27520">MSRNVEEKQKSELDNDRGNEENDNTSVKQNDSETEDEGRKLANTEEEQVQEEKTVTQSKDRELAFRFRESLGSDAFYSYKIGQISTFERSEEEIKFKAFRGKVVIITNTTFSFTTDVEHSLNLEELNNICTLYDKKVAVIIAWCEQWKSSYDKARTSEQVADFANKHEFKLHITKQMDVDGGNMHELYRFMKSKTSSEDILGDFGAYFVVDSVGCINGRYVSIAALRSKISFLVNPDFI</sequence>
<reference evidence="5" key="1">
    <citation type="submission" date="2021-01" db="EMBL/GenBank/DDBJ databases">
        <authorList>
            <person name="Corre E."/>
            <person name="Pelletier E."/>
            <person name="Niang G."/>
            <person name="Scheremetjew M."/>
            <person name="Finn R."/>
            <person name="Kale V."/>
            <person name="Holt S."/>
            <person name="Cochrane G."/>
            <person name="Meng A."/>
            <person name="Brown T."/>
            <person name="Cohen L."/>
        </authorList>
    </citation>
    <scope>NUCLEOTIDE SEQUENCE</scope>
    <source>
        <strain evidence="5">GSBS06</strain>
    </source>
</reference>
<evidence type="ECO:0008006" key="6">
    <source>
        <dbReference type="Google" id="ProtNLM"/>
    </source>
</evidence>
<organism evidence="5">
    <name type="scientific">Aplanochytrium stocchinoi</name>
    <dbReference type="NCBI Taxonomy" id="215587"/>
    <lineage>
        <taxon>Eukaryota</taxon>
        <taxon>Sar</taxon>
        <taxon>Stramenopiles</taxon>
        <taxon>Bigyra</taxon>
        <taxon>Labyrinthulomycetes</taxon>
        <taxon>Thraustochytrida</taxon>
        <taxon>Thraustochytriidae</taxon>
        <taxon>Aplanochytrium</taxon>
    </lineage>
</organism>
<evidence type="ECO:0000256" key="3">
    <source>
        <dbReference type="ARBA" id="ARBA00023002"/>
    </source>
</evidence>
<evidence type="ECO:0000256" key="4">
    <source>
        <dbReference type="SAM" id="MobiDB-lite"/>
    </source>
</evidence>
<dbReference type="Pfam" id="PF00255">
    <property type="entry name" value="GSHPx"/>
    <property type="match status" value="1"/>
</dbReference>
<proteinExistence type="inferred from homology"/>
<dbReference type="Gene3D" id="3.40.30.10">
    <property type="entry name" value="Glutaredoxin"/>
    <property type="match status" value="1"/>
</dbReference>
<accession>A0A7S3PSE5</accession>
<dbReference type="PANTHER" id="PTHR11592">
    <property type="entry name" value="GLUTATHIONE PEROXIDASE"/>
    <property type="match status" value="1"/>
</dbReference>
<evidence type="ECO:0000313" key="5">
    <source>
        <dbReference type="EMBL" id="CAE0448610.1"/>
    </source>
</evidence>
<evidence type="ECO:0000256" key="1">
    <source>
        <dbReference type="ARBA" id="ARBA00006926"/>
    </source>
</evidence>
<dbReference type="InterPro" id="IPR000889">
    <property type="entry name" value="Glutathione_peroxidase"/>
</dbReference>
<keyword evidence="2" id="KW-0575">Peroxidase</keyword>
<dbReference type="SUPFAM" id="SSF52833">
    <property type="entry name" value="Thioredoxin-like"/>
    <property type="match status" value="1"/>
</dbReference>
<dbReference type="GO" id="GO:0006979">
    <property type="term" value="P:response to oxidative stress"/>
    <property type="evidence" value="ECO:0007669"/>
    <property type="project" value="InterPro"/>
</dbReference>
<gene>
    <name evidence="5" type="ORF">ASTO00021_LOCUS18576</name>
</gene>
<dbReference type="PANTHER" id="PTHR11592:SF78">
    <property type="entry name" value="GLUTATHIONE PEROXIDASE"/>
    <property type="match status" value="1"/>
</dbReference>